<dbReference type="RefSeq" id="WP_376894416.1">
    <property type="nucleotide sequence ID" value="NZ_JBHULS010000005.1"/>
</dbReference>
<evidence type="ECO:0000256" key="2">
    <source>
        <dbReference type="SAM" id="SignalP"/>
    </source>
</evidence>
<dbReference type="SUPFAM" id="SSF56925">
    <property type="entry name" value="OMPA-like"/>
    <property type="match status" value="1"/>
</dbReference>
<reference evidence="5" key="1">
    <citation type="journal article" date="2019" name="Int. J. Syst. Evol. Microbiol.">
        <title>The Global Catalogue of Microorganisms (GCM) 10K type strain sequencing project: providing services to taxonomists for standard genome sequencing and annotation.</title>
        <authorList>
            <consortium name="The Broad Institute Genomics Platform"/>
            <consortium name="The Broad Institute Genome Sequencing Center for Infectious Disease"/>
            <person name="Wu L."/>
            <person name="Ma J."/>
        </authorList>
    </citation>
    <scope>NUCLEOTIDE SEQUENCE [LARGE SCALE GENOMIC DNA]</scope>
    <source>
        <strain evidence="5">KCTC 42587</strain>
    </source>
</reference>
<dbReference type="Proteomes" id="UP001597472">
    <property type="component" value="Unassembled WGS sequence"/>
</dbReference>
<comment type="caution">
    <text evidence="4">The sequence shown here is derived from an EMBL/GenBank/DDBJ whole genome shotgun (WGS) entry which is preliminary data.</text>
</comment>
<dbReference type="EMBL" id="JBHULS010000005">
    <property type="protein sequence ID" value="MFD2552361.1"/>
    <property type="molecule type" value="Genomic_DNA"/>
</dbReference>
<accession>A0ABW5KUV4</accession>
<dbReference type="InterPro" id="IPR011250">
    <property type="entry name" value="OMP/PagP_B-barrel"/>
</dbReference>
<evidence type="ECO:0000313" key="5">
    <source>
        <dbReference type="Proteomes" id="UP001597472"/>
    </source>
</evidence>
<dbReference type="Gene3D" id="2.40.160.20">
    <property type="match status" value="1"/>
</dbReference>
<sequence>MTLKQTFFIMALACLFSAQIQAQETPHFKVAFGLNIIDNSNETTQAPWGIKDASFSMPIYIGVAYQFNERWELGLNGTFNEMKVPALLPGAFGDKIESNFFALNIDANYYIIASDSRNFIDFYGILGSGFYSAFDGTAMTIQPGLGFNYWFTDNLGANVTAKANFDLGKDIPEVSNFYKYTIGLIYRFY</sequence>
<evidence type="ECO:0000256" key="1">
    <source>
        <dbReference type="ARBA" id="ARBA00022729"/>
    </source>
</evidence>
<keyword evidence="1 2" id="KW-0732">Signal</keyword>
<feature type="domain" description="Outer membrane protein beta-barrel" evidence="3">
    <location>
        <begin position="8"/>
        <end position="188"/>
    </location>
</feature>
<keyword evidence="5" id="KW-1185">Reference proteome</keyword>
<gene>
    <name evidence="4" type="ORF">ACFSQP_11080</name>
</gene>
<dbReference type="InterPro" id="IPR027385">
    <property type="entry name" value="Beta-barrel_OMP"/>
</dbReference>
<organism evidence="4 5">
    <name type="scientific">Bizionia sediminis</name>
    <dbReference type="NCBI Taxonomy" id="1737064"/>
    <lineage>
        <taxon>Bacteria</taxon>
        <taxon>Pseudomonadati</taxon>
        <taxon>Bacteroidota</taxon>
        <taxon>Flavobacteriia</taxon>
        <taxon>Flavobacteriales</taxon>
        <taxon>Flavobacteriaceae</taxon>
        <taxon>Bizionia</taxon>
    </lineage>
</organism>
<evidence type="ECO:0000259" key="3">
    <source>
        <dbReference type="Pfam" id="PF13505"/>
    </source>
</evidence>
<dbReference type="Pfam" id="PF13505">
    <property type="entry name" value="OMP_b-brl"/>
    <property type="match status" value="1"/>
</dbReference>
<evidence type="ECO:0000313" key="4">
    <source>
        <dbReference type="EMBL" id="MFD2552361.1"/>
    </source>
</evidence>
<feature type="signal peptide" evidence="2">
    <location>
        <begin position="1"/>
        <end position="22"/>
    </location>
</feature>
<feature type="chain" id="PRO_5046362143" evidence="2">
    <location>
        <begin position="23"/>
        <end position="189"/>
    </location>
</feature>
<proteinExistence type="predicted"/>
<name>A0ABW5KUV4_9FLAO</name>
<protein>
    <submittedName>
        <fullName evidence="4">Outer membrane beta-barrel protein</fullName>
    </submittedName>
</protein>